<keyword evidence="1" id="KW-0472">Membrane</keyword>
<organism evidence="3 4">
    <name type="scientific">Stephania japonica</name>
    <dbReference type="NCBI Taxonomy" id="461633"/>
    <lineage>
        <taxon>Eukaryota</taxon>
        <taxon>Viridiplantae</taxon>
        <taxon>Streptophyta</taxon>
        <taxon>Embryophyta</taxon>
        <taxon>Tracheophyta</taxon>
        <taxon>Spermatophyta</taxon>
        <taxon>Magnoliopsida</taxon>
        <taxon>Ranunculales</taxon>
        <taxon>Menispermaceae</taxon>
        <taxon>Menispermoideae</taxon>
        <taxon>Cissampelideae</taxon>
        <taxon>Stephania</taxon>
    </lineage>
</organism>
<evidence type="ECO:0000259" key="2">
    <source>
        <dbReference type="Pfam" id="PF12165"/>
    </source>
</evidence>
<accession>A0AAP0KLM6</accession>
<feature type="transmembrane region" description="Helical" evidence="1">
    <location>
        <begin position="80"/>
        <end position="104"/>
    </location>
</feature>
<comment type="caution">
    <text evidence="3">The sequence shown here is derived from an EMBL/GenBank/DDBJ whole genome shotgun (WGS) entry which is preliminary data.</text>
</comment>
<evidence type="ECO:0000256" key="1">
    <source>
        <dbReference type="SAM" id="Phobius"/>
    </source>
</evidence>
<dbReference type="GO" id="GO:0042393">
    <property type="term" value="F:histone binding"/>
    <property type="evidence" value="ECO:0007669"/>
    <property type="project" value="InterPro"/>
</dbReference>
<dbReference type="Pfam" id="PF12165">
    <property type="entry name" value="Alfin"/>
    <property type="match status" value="1"/>
</dbReference>
<evidence type="ECO:0000313" key="3">
    <source>
        <dbReference type="EMBL" id="KAK9153495.1"/>
    </source>
</evidence>
<name>A0AAP0KLM6_9MAGN</name>
<dbReference type="InterPro" id="IPR021998">
    <property type="entry name" value="Alfin_N"/>
</dbReference>
<keyword evidence="1" id="KW-1133">Transmembrane helix</keyword>
<protein>
    <recommendedName>
        <fullName evidence="2">Alfin N-terminal domain-containing protein</fullName>
    </recommendedName>
</protein>
<sequence>MIIRALTTEKDWIQLVGHTNGTWGVNKWPPKVPSEVADPIPWMDFDKNKWLVQAAICCDSMLIYTAYYDGYNFGQNASCVFYNGVVGEGILGFVICYSFMIYTIDKNALEEF</sequence>
<reference evidence="3 4" key="1">
    <citation type="submission" date="2024-01" db="EMBL/GenBank/DDBJ databases">
        <title>Genome assemblies of Stephania.</title>
        <authorList>
            <person name="Yang L."/>
        </authorList>
    </citation>
    <scope>NUCLEOTIDE SEQUENCE [LARGE SCALE GENOMIC DNA]</scope>
    <source>
        <strain evidence="3">QJT</strain>
        <tissue evidence="3">Leaf</tissue>
    </source>
</reference>
<keyword evidence="1" id="KW-0812">Transmembrane</keyword>
<feature type="domain" description="Alfin N-terminal" evidence="2">
    <location>
        <begin position="8"/>
        <end position="78"/>
    </location>
</feature>
<dbReference type="EMBL" id="JBBNAE010000001">
    <property type="protein sequence ID" value="KAK9153495.1"/>
    <property type="molecule type" value="Genomic_DNA"/>
</dbReference>
<dbReference type="GO" id="GO:0006355">
    <property type="term" value="P:regulation of DNA-templated transcription"/>
    <property type="evidence" value="ECO:0007669"/>
    <property type="project" value="InterPro"/>
</dbReference>
<gene>
    <name evidence="3" type="ORF">Sjap_000975</name>
</gene>
<dbReference type="Proteomes" id="UP001417504">
    <property type="component" value="Unassembled WGS sequence"/>
</dbReference>
<proteinExistence type="predicted"/>
<dbReference type="AlphaFoldDB" id="A0AAP0KLM6"/>
<evidence type="ECO:0000313" key="4">
    <source>
        <dbReference type="Proteomes" id="UP001417504"/>
    </source>
</evidence>
<keyword evidence="4" id="KW-1185">Reference proteome</keyword>